<organism evidence="1 2">
    <name type="scientific">Opisthorchis viverrini</name>
    <name type="common">Southeast Asian liver fluke</name>
    <dbReference type="NCBI Taxonomy" id="6198"/>
    <lineage>
        <taxon>Eukaryota</taxon>
        <taxon>Metazoa</taxon>
        <taxon>Spiralia</taxon>
        <taxon>Lophotrochozoa</taxon>
        <taxon>Platyhelminthes</taxon>
        <taxon>Trematoda</taxon>
        <taxon>Digenea</taxon>
        <taxon>Opisthorchiida</taxon>
        <taxon>Opisthorchiata</taxon>
        <taxon>Opisthorchiidae</taxon>
        <taxon>Opisthorchis</taxon>
    </lineage>
</organism>
<proteinExistence type="predicted"/>
<dbReference type="KEGG" id="ovi:T265_03186"/>
<evidence type="ECO:0000313" key="1">
    <source>
        <dbReference type="EMBL" id="KER30341.1"/>
    </source>
</evidence>
<dbReference type="AlphaFoldDB" id="A0A074ZT98"/>
<dbReference type="GeneID" id="20317373"/>
<gene>
    <name evidence="1" type="ORF">T265_03186</name>
</gene>
<sequence length="79" mass="8804">MVSADRRNTPVDINMSQPRDRSWVGHLSVYATLSWAWKTALSSANDGSAYVTHVPTNAASGAGHILQWKYPLHNRKHAF</sequence>
<name>A0A074ZT98_OPIVI</name>
<protein>
    <submittedName>
        <fullName evidence="1">Uncharacterized protein</fullName>
    </submittedName>
</protein>
<evidence type="ECO:0000313" key="2">
    <source>
        <dbReference type="Proteomes" id="UP000054324"/>
    </source>
</evidence>
<reference evidence="1 2" key="1">
    <citation type="submission" date="2013-11" db="EMBL/GenBank/DDBJ databases">
        <title>Opisthorchis viverrini - life in the bile duct.</title>
        <authorList>
            <person name="Young N.D."/>
            <person name="Nagarajan N."/>
            <person name="Lin S.J."/>
            <person name="Korhonen P.K."/>
            <person name="Jex A.R."/>
            <person name="Hall R.S."/>
            <person name="Safavi-Hemami H."/>
            <person name="Kaewkong W."/>
            <person name="Bertrand D."/>
            <person name="Gao S."/>
            <person name="Seet Q."/>
            <person name="Wongkham S."/>
            <person name="Teh B.T."/>
            <person name="Wongkham C."/>
            <person name="Intapan P.M."/>
            <person name="Maleewong W."/>
            <person name="Yang X."/>
            <person name="Hu M."/>
            <person name="Wang Z."/>
            <person name="Hofmann A."/>
            <person name="Sternberg P.W."/>
            <person name="Tan P."/>
            <person name="Wang J."/>
            <person name="Gasser R.B."/>
        </authorList>
    </citation>
    <scope>NUCLEOTIDE SEQUENCE [LARGE SCALE GENOMIC DNA]</scope>
</reference>
<accession>A0A074ZT98</accession>
<dbReference type="Proteomes" id="UP000054324">
    <property type="component" value="Unassembled WGS sequence"/>
</dbReference>
<dbReference type="RefSeq" id="XP_009165869.1">
    <property type="nucleotide sequence ID" value="XM_009167605.1"/>
</dbReference>
<dbReference type="CTD" id="20317373"/>
<keyword evidence="2" id="KW-1185">Reference proteome</keyword>
<dbReference type="EMBL" id="KL596662">
    <property type="protein sequence ID" value="KER30341.1"/>
    <property type="molecule type" value="Genomic_DNA"/>
</dbReference>